<comment type="catalytic activity">
    <reaction evidence="4">
        <text>UTP + H2O = UMP + diphosphate + H(+)</text>
        <dbReference type="Rhea" id="RHEA:29395"/>
        <dbReference type="ChEBI" id="CHEBI:15377"/>
        <dbReference type="ChEBI" id="CHEBI:15378"/>
        <dbReference type="ChEBI" id="CHEBI:33019"/>
        <dbReference type="ChEBI" id="CHEBI:46398"/>
        <dbReference type="ChEBI" id="CHEBI:57865"/>
        <dbReference type="EC" id="3.6.1.9"/>
    </reaction>
</comment>
<feature type="active site" description="Proton acceptor" evidence="4">
    <location>
        <position position="75"/>
    </location>
</feature>
<gene>
    <name evidence="5" type="ORF">AXG55_08070</name>
</gene>
<comment type="function">
    <text evidence="4">Nucleoside triphosphate pyrophosphatase that hydrolyzes dTTP and UTP. May have a dual role in cell division arrest and in preventing the incorporation of modified nucleotides into cellular nucleic acids.</text>
</comment>
<comment type="similarity">
    <text evidence="4">Belongs to the Maf family. YhdE subfamily.</text>
</comment>
<evidence type="ECO:0000313" key="6">
    <source>
        <dbReference type="Proteomes" id="UP000184731"/>
    </source>
</evidence>
<dbReference type="PANTHER" id="PTHR43213:SF5">
    <property type="entry name" value="BIFUNCTIONAL DTTP_UTP PYROPHOSPHATASE_METHYLTRANSFERASE PROTEIN-RELATED"/>
    <property type="match status" value="1"/>
</dbReference>
<feature type="site" description="Important for substrate specificity" evidence="4">
    <location>
        <position position="76"/>
    </location>
</feature>
<dbReference type="HAMAP" id="MF_00528">
    <property type="entry name" value="Maf"/>
    <property type="match status" value="1"/>
</dbReference>
<feature type="site" description="Important for substrate specificity" evidence="4">
    <location>
        <position position="160"/>
    </location>
</feature>
<dbReference type="AlphaFoldDB" id="A0A1L4D0Z8"/>
<keyword evidence="2 4" id="KW-0378">Hydrolase</keyword>
<dbReference type="InterPro" id="IPR003697">
    <property type="entry name" value="Maf-like"/>
</dbReference>
<name>A0A1L4D0Z8_9BACT</name>
<organism evidence="5 6">
    <name type="scientific">Silvanigrella aquatica</name>
    <dbReference type="NCBI Taxonomy" id="1915309"/>
    <lineage>
        <taxon>Bacteria</taxon>
        <taxon>Pseudomonadati</taxon>
        <taxon>Bdellovibrionota</taxon>
        <taxon>Oligoflexia</taxon>
        <taxon>Silvanigrellales</taxon>
        <taxon>Silvanigrellaceae</taxon>
        <taxon>Silvanigrella</taxon>
    </lineage>
</organism>
<dbReference type="EC" id="3.6.1.9" evidence="4"/>
<dbReference type="PIRSF" id="PIRSF006305">
    <property type="entry name" value="Maf"/>
    <property type="match status" value="1"/>
</dbReference>
<dbReference type="GO" id="GO:0036218">
    <property type="term" value="F:dTTP diphosphatase activity"/>
    <property type="evidence" value="ECO:0007669"/>
    <property type="project" value="RHEA"/>
</dbReference>
<evidence type="ECO:0000256" key="4">
    <source>
        <dbReference type="HAMAP-Rule" id="MF_00528"/>
    </source>
</evidence>
<dbReference type="RefSeq" id="WP_148697607.1">
    <property type="nucleotide sequence ID" value="NZ_CP017834.1"/>
</dbReference>
<dbReference type="STRING" id="1915309.AXG55_08070"/>
<dbReference type="GO" id="GO:0036221">
    <property type="term" value="F:UTP diphosphatase activity"/>
    <property type="evidence" value="ECO:0007669"/>
    <property type="project" value="RHEA"/>
</dbReference>
<comment type="catalytic activity">
    <reaction evidence="4">
        <text>dTTP + H2O = dTMP + diphosphate + H(+)</text>
        <dbReference type="Rhea" id="RHEA:28534"/>
        <dbReference type="ChEBI" id="CHEBI:15377"/>
        <dbReference type="ChEBI" id="CHEBI:15378"/>
        <dbReference type="ChEBI" id="CHEBI:33019"/>
        <dbReference type="ChEBI" id="CHEBI:37568"/>
        <dbReference type="ChEBI" id="CHEBI:63528"/>
        <dbReference type="EC" id="3.6.1.9"/>
    </reaction>
</comment>
<protein>
    <recommendedName>
        <fullName evidence="4">dTTP/UTP pyrophosphatase</fullName>
        <shortName evidence="4">dTTPase/UTPase</shortName>
        <ecNumber evidence="4">3.6.1.9</ecNumber>
    </recommendedName>
    <alternativeName>
        <fullName evidence="4">Nucleoside triphosphate pyrophosphatase</fullName>
    </alternativeName>
    <alternativeName>
        <fullName evidence="4">Nucleotide pyrophosphatase</fullName>
        <shortName evidence="4">Nucleotide PPase</shortName>
    </alternativeName>
</protein>
<keyword evidence="6" id="KW-1185">Reference proteome</keyword>
<comment type="subcellular location">
    <subcellularLocation>
        <location evidence="4">Cytoplasm</location>
    </subcellularLocation>
</comment>
<dbReference type="KEGG" id="saqi:AXG55_08070"/>
<evidence type="ECO:0000256" key="1">
    <source>
        <dbReference type="ARBA" id="ARBA00001968"/>
    </source>
</evidence>
<dbReference type="PANTHER" id="PTHR43213">
    <property type="entry name" value="BIFUNCTIONAL DTTP/UTP PYROPHOSPHATASE/METHYLTRANSFERASE PROTEIN-RELATED"/>
    <property type="match status" value="1"/>
</dbReference>
<dbReference type="OrthoDB" id="5292690at2"/>
<dbReference type="GO" id="GO:0009117">
    <property type="term" value="P:nucleotide metabolic process"/>
    <property type="evidence" value="ECO:0007669"/>
    <property type="project" value="UniProtKB-KW"/>
</dbReference>
<keyword evidence="4" id="KW-0963">Cytoplasm</keyword>
<dbReference type="NCBIfam" id="TIGR00172">
    <property type="entry name" value="maf"/>
    <property type="match status" value="1"/>
</dbReference>
<accession>A0A1L4D0Z8</accession>
<proteinExistence type="inferred from homology"/>
<dbReference type="SUPFAM" id="SSF52972">
    <property type="entry name" value="ITPase-like"/>
    <property type="match status" value="1"/>
</dbReference>
<dbReference type="InterPro" id="IPR029001">
    <property type="entry name" value="ITPase-like_fam"/>
</dbReference>
<dbReference type="CDD" id="cd00555">
    <property type="entry name" value="Maf"/>
    <property type="match status" value="1"/>
</dbReference>
<dbReference type="Pfam" id="PF02545">
    <property type="entry name" value="Maf"/>
    <property type="match status" value="1"/>
</dbReference>
<dbReference type="EMBL" id="CP017834">
    <property type="protein sequence ID" value="APJ03864.1"/>
    <property type="molecule type" value="Genomic_DNA"/>
</dbReference>
<comment type="cofactor">
    <cofactor evidence="1 4">
        <name>a divalent metal cation</name>
        <dbReference type="ChEBI" id="CHEBI:60240"/>
    </cofactor>
</comment>
<evidence type="ECO:0000256" key="3">
    <source>
        <dbReference type="ARBA" id="ARBA00023080"/>
    </source>
</evidence>
<comment type="caution">
    <text evidence="4">Lacks conserved residue(s) required for the propagation of feature annotation.</text>
</comment>
<sequence>MKSNNMTKIILASASPRRKQMLLASGIPFTVVVSNIDEVPKENEGGHDYVQRNAREKALAVNKQFKNGEFILSADTIVVTKEDKILEKPLNHDHAKSMLQMLSGNTHLVLSGYSIYQNNNEIITRVIETFVTFRNISNREIEAYIMTGEPFDKAGSYGIQGRAMGFIESVKGSYTNVMGLPLSHVLIDLEKFVGVETFSTLEDF</sequence>
<evidence type="ECO:0000313" key="5">
    <source>
        <dbReference type="EMBL" id="APJ03864.1"/>
    </source>
</evidence>
<reference evidence="5 6" key="1">
    <citation type="submission" date="2016-10" db="EMBL/GenBank/DDBJ databases">
        <title>Silvanigrella aquatica sp. nov., isolated from a freshwater lake located in the Black Forest, Germany, description of Silvanigrellaceae fam. nov., Silvanigrellales ord. nov., reclassification of the order Bdellovibrionales in the class Oligoflexia, reclassification of the families Bacteriovoracaceae and Halobacteriovoraceae in the new order Bacteriovoracales ord. nov., and reclassification of the family Pseudobacteriovoracaceae in the order Oligoflexiales.</title>
        <authorList>
            <person name="Hahn M.W."/>
            <person name="Schmidt J."/>
            <person name="Koll U."/>
            <person name="Rohde M."/>
            <person name="Verbag S."/>
            <person name="Pitt A."/>
            <person name="Nakai R."/>
            <person name="Naganuma T."/>
            <person name="Lang E."/>
        </authorList>
    </citation>
    <scope>NUCLEOTIDE SEQUENCE [LARGE SCALE GENOMIC DNA]</scope>
    <source>
        <strain evidence="5 6">MWH-Nonnen-W8red</strain>
    </source>
</reference>
<feature type="site" description="Important for substrate specificity" evidence="4">
    <location>
        <position position="17"/>
    </location>
</feature>
<dbReference type="GO" id="GO:0005737">
    <property type="term" value="C:cytoplasm"/>
    <property type="evidence" value="ECO:0007669"/>
    <property type="project" value="UniProtKB-SubCell"/>
</dbReference>
<keyword evidence="3 4" id="KW-0546">Nucleotide metabolism</keyword>
<evidence type="ECO:0000256" key="2">
    <source>
        <dbReference type="ARBA" id="ARBA00022801"/>
    </source>
</evidence>
<dbReference type="Gene3D" id="3.90.950.10">
    <property type="match status" value="1"/>
</dbReference>
<dbReference type="Proteomes" id="UP000184731">
    <property type="component" value="Chromosome"/>
</dbReference>